<dbReference type="InterPro" id="IPR025395">
    <property type="entry name" value="Phage_tail_terminator-like"/>
</dbReference>
<dbReference type="Pfam" id="PF13554">
    <property type="entry name" value="Phage_tail_terminator_5"/>
    <property type="match status" value="1"/>
</dbReference>
<sequence>MSQNLIRTLINARMNAANAAGQILTNPIYINHDNEDPLNPEEIGYNPYLVTKLLPSDTYTDALGGDLITRTGVYHIKVKVPSASNADLSGEIIDNLFSLFPVDTVLSEKDSTGKITFSVQLISPLRQYGGKRIDNWWVVPCSFEYRSDTIK</sequence>
<name>A0A1S5R1I5_9CAUD</name>
<evidence type="ECO:0000313" key="2">
    <source>
        <dbReference type="Proteomes" id="UP000223738"/>
    </source>
</evidence>
<reference evidence="1 2" key="1">
    <citation type="submission" date="2016-03" db="EMBL/GenBank/DDBJ databases">
        <title>Characterization of pf16 and phiPMW: Two novel phages infecting Pseudomonas putida PpG1.</title>
        <authorList>
            <person name="Magill D.J."/>
            <person name="Krylov V.N."/>
            <person name="Allen C.C.R."/>
            <person name="McGrath J.W."/>
            <person name="Quinn J.P."/>
            <person name="Kulakov L.A."/>
        </authorList>
    </citation>
    <scope>NUCLEOTIDE SEQUENCE [LARGE SCALE GENOMIC DNA]</scope>
</reference>
<dbReference type="EMBL" id="KU862660">
    <property type="protein sequence ID" value="ANA49259.1"/>
    <property type="molecule type" value="Genomic_DNA"/>
</dbReference>
<gene>
    <name evidence="1" type="ORF">PMW_134</name>
</gene>
<keyword evidence="2" id="KW-1185">Reference proteome</keyword>
<dbReference type="OrthoDB" id="40857at10239"/>
<evidence type="ECO:0000313" key="1">
    <source>
        <dbReference type="EMBL" id="ANA49259.1"/>
    </source>
</evidence>
<dbReference type="Proteomes" id="UP000223738">
    <property type="component" value="Segment"/>
</dbReference>
<dbReference type="Gene3D" id="3.30.2000.20">
    <property type="match status" value="1"/>
</dbReference>
<protein>
    <submittedName>
        <fullName evidence="1">Uncharacterized protein</fullName>
    </submittedName>
</protein>
<organism evidence="1 2">
    <name type="scientific">Pseudomonas phage phiPMW</name>
    <dbReference type="NCBI Taxonomy" id="1815582"/>
    <lineage>
        <taxon>Viruses</taxon>
        <taxon>Duplodnaviria</taxon>
        <taxon>Heunggongvirae</taxon>
        <taxon>Uroviricota</taxon>
        <taxon>Caudoviricetes</taxon>
        <taxon>Plaisancevirus</taxon>
        <taxon>Plaisancevirus PMW</taxon>
    </lineage>
</organism>
<accession>A0A1S5R1I5</accession>
<proteinExistence type="predicted"/>